<keyword evidence="7" id="KW-0482">Metalloprotease</keyword>
<accession>A0ABM3FS66</accession>
<evidence type="ECO:0000256" key="7">
    <source>
        <dbReference type="ARBA" id="ARBA00023049"/>
    </source>
</evidence>
<comment type="subcellular location">
    <subcellularLocation>
        <location evidence="2">Mitochondrion</location>
    </subcellularLocation>
</comment>
<dbReference type="InterPro" id="IPR011249">
    <property type="entry name" value="Metalloenz_LuxS/M16"/>
</dbReference>
<dbReference type="PANTHER" id="PTHR11851:SF149">
    <property type="entry name" value="GH01077P"/>
    <property type="match status" value="1"/>
</dbReference>
<dbReference type="InterPro" id="IPR007863">
    <property type="entry name" value="Peptidase_M16_C"/>
</dbReference>
<gene>
    <name evidence="12" type="primary">LOC107222261</name>
</gene>
<comment type="cofactor">
    <cofactor evidence="1">
        <name>Zn(2+)</name>
        <dbReference type="ChEBI" id="CHEBI:29105"/>
    </cofactor>
</comment>
<dbReference type="InterPro" id="IPR001810">
    <property type="entry name" value="F-box_dom"/>
</dbReference>
<evidence type="ECO:0000313" key="11">
    <source>
        <dbReference type="Proteomes" id="UP000829291"/>
    </source>
</evidence>
<dbReference type="GeneID" id="107222261"/>
<dbReference type="Pfam" id="PF00675">
    <property type="entry name" value="Peptidase_M16"/>
    <property type="match status" value="1"/>
</dbReference>
<reference evidence="12" key="1">
    <citation type="submission" date="2025-08" db="UniProtKB">
        <authorList>
            <consortium name="RefSeq"/>
        </authorList>
    </citation>
    <scope>IDENTIFICATION</scope>
    <source>
        <tissue evidence="12">Thorax and Abdomen</tissue>
    </source>
</reference>
<dbReference type="Pfam" id="PF05193">
    <property type="entry name" value="Peptidase_M16_C"/>
    <property type="match status" value="1"/>
</dbReference>
<keyword evidence="3" id="KW-0645">Protease</keyword>
<dbReference type="SMART" id="SM00256">
    <property type="entry name" value="FBOX"/>
    <property type="match status" value="1"/>
</dbReference>
<keyword evidence="5" id="KW-0378">Hydrolase</keyword>
<evidence type="ECO:0000256" key="2">
    <source>
        <dbReference type="ARBA" id="ARBA00004173"/>
    </source>
</evidence>
<dbReference type="PROSITE" id="PS50181">
    <property type="entry name" value="FBOX"/>
    <property type="match status" value="1"/>
</dbReference>
<evidence type="ECO:0000256" key="3">
    <source>
        <dbReference type="ARBA" id="ARBA00022670"/>
    </source>
</evidence>
<dbReference type="Proteomes" id="UP000829291">
    <property type="component" value="Chromosome 3"/>
</dbReference>
<evidence type="ECO:0000256" key="6">
    <source>
        <dbReference type="ARBA" id="ARBA00022833"/>
    </source>
</evidence>
<evidence type="ECO:0000256" key="5">
    <source>
        <dbReference type="ARBA" id="ARBA00022801"/>
    </source>
</evidence>
<keyword evidence="4" id="KW-0479">Metal-binding</keyword>
<dbReference type="InterPro" id="IPR011765">
    <property type="entry name" value="Pept_M16_N"/>
</dbReference>
<protein>
    <submittedName>
        <fullName evidence="12">Cytochrome b-c1 complex subunit 1, mitochondrial isoform X1</fullName>
    </submittedName>
</protein>
<dbReference type="Gene3D" id="3.30.830.10">
    <property type="entry name" value="Metalloenzyme, LuxS/M16 peptidase-like"/>
    <property type="match status" value="2"/>
</dbReference>
<evidence type="ECO:0000259" key="10">
    <source>
        <dbReference type="PROSITE" id="PS50181"/>
    </source>
</evidence>
<keyword evidence="6" id="KW-0862">Zinc</keyword>
<proteinExistence type="predicted"/>
<dbReference type="SUPFAM" id="SSF52047">
    <property type="entry name" value="RNI-like"/>
    <property type="match status" value="1"/>
</dbReference>
<dbReference type="Gene3D" id="3.80.10.10">
    <property type="entry name" value="Ribonuclease Inhibitor"/>
    <property type="match status" value="1"/>
</dbReference>
<sequence length="819" mass="94572">MFQAGIPNYRSSDPYYYQYFVCHMCKRKMKVKRSKSLSPEPSSSNEYKRPRIANSGDSDNDYLECRLLNLSDDVLLHIMKFLHPQDLMALSLCCQRLEQVTRDRTLWSNCVDFRTAPTLLEDLEKYVKFFRPMTTRLRIRGNLQSNKHRGLSQSFFSAIRATCQLKELTMEEYDIDADKIQITDFPKMIEKLSLKGCRMHHLQTDKSYFFRMDFHMPNLTCLILSKCNWFYPHSLMVISKMVKLKELRLDSCYRLGECVAYASLATRFGFKSLEILDLRDTGLGDSEICCFSSTKTLTHLYLECPRSPRPVYCYEHDPRPYRPPQQHSTDPRLRVFEDQNILELFKFGSSCGNKYFWTAKRFHGNSNSQSLCIPEQPLEFCELRNGMKVVCAYKSSDVTTVGFFVPAGSMHEKCKERGASLFMEHLIFRETRCRDQLQIEQALEEIGGKLGALAMHDMFLFWGTVPSCDIEKLFNLLGDIINNGIIVNDEVDKERFTILHELQEIDMDGERIVMDYLKNIAYQGTELSKSVYPETCAIKCLSAETISSFRDRFFKFNLMTIVCTGGTSLATVNKCAEAYIICCDEDSAPSPDSCETQDHVPLPLSYRFSAIDMRHRDDDEKLAHVALAVETPGFGQINDQYALTVAKDIVGSWDVTCGGGDNNAQSVAHYAFNYNLCHVYKSFNIAWANTGLWGCYFACDRMLLQDTLWVIQNEWFRLCTSITEKEVQRAVNQCKTRELAKLNSSIDRFFDIAVSLFRQGRYEQISQRLCKYDEIKANAIRDIASKYIYDQCPAVAAFGPVENLPDYTRIRSSMYRLRY</sequence>
<dbReference type="Gene3D" id="1.20.1280.50">
    <property type="match status" value="1"/>
</dbReference>
<dbReference type="InterPro" id="IPR032675">
    <property type="entry name" value="LRR_dom_sf"/>
</dbReference>
<organism evidence="11 12">
    <name type="scientific">Neodiprion lecontei</name>
    <name type="common">Redheaded pine sawfly</name>
    <dbReference type="NCBI Taxonomy" id="441921"/>
    <lineage>
        <taxon>Eukaryota</taxon>
        <taxon>Metazoa</taxon>
        <taxon>Ecdysozoa</taxon>
        <taxon>Arthropoda</taxon>
        <taxon>Hexapoda</taxon>
        <taxon>Insecta</taxon>
        <taxon>Pterygota</taxon>
        <taxon>Neoptera</taxon>
        <taxon>Endopterygota</taxon>
        <taxon>Hymenoptera</taxon>
        <taxon>Tenthredinoidea</taxon>
        <taxon>Diprionidae</taxon>
        <taxon>Diprioninae</taxon>
        <taxon>Neodiprion</taxon>
    </lineage>
</organism>
<name>A0ABM3FS66_NEOLC</name>
<dbReference type="SUPFAM" id="SSF63411">
    <property type="entry name" value="LuxS/MPP-like metallohydrolase"/>
    <property type="match status" value="2"/>
</dbReference>
<evidence type="ECO:0000256" key="8">
    <source>
        <dbReference type="ARBA" id="ARBA00023128"/>
    </source>
</evidence>
<dbReference type="InterPro" id="IPR050361">
    <property type="entry name" value="MPP/UQCRC_Complex"/>
</dbReference>
<dbReference type="SUPFAM" id="SSF81383">
    <property type="entry name" value="F-box domain"/>
    <property type="match status" value="1"/>
</dbReference>
<evidence type="ECO:0000313" key="12">
    <source>
        <dbReference type="RefSeq" id="XP_046590850.1"/>
    </source>
</evidence>
<feature type="domain" description="F-box" evidence="10">
    <location>
        <begin position="64"/>
        <end position="110"/>
    </location>
</feature>
<dbReference type="InterPro" id="IPR036047">
    <property type="entry name" value="F-box-like_dom_sf"/>
</dbReference>
<evidence type="ECO:0000256" key="9">
    <source>
        <dbReference type="SAM" id="MobiDB-lite"/>
    </source>
</evidence>
<dbReference type="Pfam" id="PF00646">
    <property type="entry name" value="F-box"/>
    <property type="match status" value="1"/>
</dbReference>
<feature type="region of interest" description="Disordered" evidence="9">
    <location>
        <begin position="33"/>
        <end position="53"/>
    </location>
</feature>
<evidence type="ECO:0000256" key="4">
    <source>
        <dbReference type="ARBA" id="ARBA00022723"/>
    </source>
</evidence>
<dbReference type="PANTHER" id="PTHR11851">
    <property type="entry name" value="METALLOPROTEASE"/>
    <property type="match status" value="1"/>
</dbReference>
<keyword evidence="11" id="KW-1185">Reference proteome</keyword>
<keyword evidence="8" id="KW-0496">Mitochondrion</keyword>
<evidence type="ECO:0000256" key="1">
    <source>
        <dbReference type="ARBA" id="ARBA00001947"/>
    </source>
</evidence>
<dbReference type="RefSeq" id="XP_046590850.1">
    <property type="nucleotide sequence ID" value="XM_046734894.1"/>
</dbReference>